<name>A0A0F7VK82_PENBI</name>
<feature type="chain" id="PRO_5002524231" evidence="2">
    <location>
        <begin position="20"/>
        <end position="281"/>
    </location>
</feature>
<gene>
    <name evidence="3" type="ORF">PMG11_05419</name>
</gene>
<dbReference type="OrthoDB" id="4499576at2759"/>
<evidence type="ECO:0000313" key="4">
    <source>
        <dbReference type="Proteomes" id="UP000042958"/>
    </source>
</evidence>
<dbReference type="EMBL" id="CDHK01000004">
    <property type="protein sequence ID" value="CEO61019.1"/>
    <property type="molecule type" value="Genomic_DNA"/>
</dbReference>
<feature type="region of interest" description="Disordered" evidence="1">
    <location>
        <begin position="213"/>
        <end position="257"/>
    </location>
</feature>
<evidence type="ECO:0000256" key="1">
    <source>
        <dbReference type="SAM" id="MobiDB-lite"/>
    </source>
</evidence>
<evidence type="ECO:0000256" key="2">
    <source>
        <dbReference type="SAM" id="SignalP"/>
    </source>
</evidence>
<keyword evidence="4" id="KW-1185">Reference proteome</keyword>
<organism evidence="3 4">
    <name type="scientific">Penicillium brasilianum</name>
    <dbReference type="NCBI Taxonomy" id="104259"/>
    <lineage>
        <taxon>Eukaryota</taxon>
        <taxon>Fungi</taxon>
        <taxon>Dikarya</taxon>
        <taxon>Ascomycota</taxon>
        <taxon>Pezizomycotina</taxon>
        <taxon>Eurotiomycetes</taxon>
        <taxon>Eurotiomycetidae</taxon>
        <taxon>Eurotiales</taxon>
        <taxon>Aspergillaceae</taxon>
        <taxon>Penicillium</taxon>
    </lineage>
</organism>
<feature type="compositionally biased region" description="Low complexity" evidence="1">
    <location>
        <begin position="232"/>
        <end position="252"/>
    </location>
</feature>
<feature type="signal peptide" evidence="2">
    <location>
        <begin position="1"/>
        <end position="19"/>
    </location>
</feature>
<accession>A0A0F7VK82</accession>
<sequence>MHIIPLVLLSLVCAQPSVAWRVTYYATETVLPLAWGGKTTTITPVVTTAPLTVSPVSTSTDYSTDYVQGKGIASGIINVTTEYFILPNVTGLPVSAFYLFAPPKESSTASPTITTRYYVPVTLSNPTSCTKTTFTYTDSVGVVLPDSLTAQATDSSLATYVTTYVSTISTNLGGQAVTTSRCDVYLNSEAVPSATIGNNGYITECVDPRRSTCSAGENQKATGSGGCNGLYPPTGTSTPASTSTAGGAAQPTKTGGATVTRRSMASIGIWSLVLGVWVGLS</sequence>
<proteinExistence type="predicted"/>
<reference evidence="4" key="1">
    <citation type="journal article" date="2015" name="Genome Announc.">
        <title>Draft genome sequence of the fungus Penicillium brasilianum MG11.</title>
        <authorList>
            <person name="Horn F."/>
            <person name="Linde J."/>
            <person name="Mattern D.J."/>
            <person name="Walther G."/>
            <person name="Guthke R."/>
            <person name="Brakhage A.A."/>
            <person name="Valiante V."/>
        </authorList>
    </citation>
    <scope>NUCLEOTIDE SEQUENCE [LARGE SCALE GENOMIC DNA]</scope>
    <source>
        <strain evidence="4">MG11</strain>
    </source>
</reference>
<keyword evidence="2" id="KW-0732">Signal</keyword>
<evidence type="ECO:0000313" key="3">
    <source>
        <dbReference type="EMBL" id="CEO61019.1"/>
    </source>
</evidence>
<feature type="compositionally biased region" description="Polar residues" evidence="1">
    <location>
        <begin position="213"/>
        <end position="222"/>
    </location>
</feature>
<protein>
    <submittedName>
        <fullName evidence="3">Uncharacterized protein</fullName>
    </submittedName>
</protein>
<dbReference type="AlphaFoldDB" id="A0A0F7VK82"/>
<dbReference type="Proteomes" id="UP000042958">
    <property type="component" value="Unassembled WGS sequence"/>
</dbReference>